<name>A0ABT9E9C7_9PROT</name>
<proteinExistence type="predicted"/>
<comment type="caution">
    <text evidence="2">The sequence shown here is derived from an EMBL/GenBank/DDBJ whole genome shotgun (WGS) entry which is preliminary data.</text>
</comment>
<evidence type="ECO:0000256" key="1">
    <source>
        <dbReference type="SAM" id="Phobius"/>
    </source>
</evidence>
<protein>
    <recommendedName>
        <fullName evidence="4">DUF2937 family protein</fullName>
    </recommendedName>
</protein>
<evidence type="ECO:0008006" key="4">
    <source>
        <dbReference type="Google" id="ProtNLM"/>
    </source>
</evidence>
<keyword evidence="1" id="KW-0472">Membrane</keyword>
<feature type="transmembrane region" description="Helical" evidence="1">
    <location>
        <begin position="162"/>
        <end position="183"/>
    </location>
</feature>
<gene>
    <name evidence="2" type="ORF">Q7A36_31005</name>
</gene>
<dbReference type="EMBL" id="JAUTWS010000059">
    <property type="protein sequence ID" value="MDO9712802.1"/>
    <property type="molecule type" value="Genomic_DNA"/>
</dbReference>
<keyword evidence="3" id="KW-1185">Reference proteome</keyword>
<evidence type="ECO:0000313" key="3">
    <source>
        <dbReference type="Proteomes" id="UP001243009"/>
    </source>
</evidence>
<keyword evidence="1" id="KW-0812">Transmembrane</keyword>
<dbReference type="RefSeq" id="WP_305107661.1">
    <property type="nucleotide sequence ID" value="NZ_JAUTWS010000059.1"/>
</dbReference>
<evidence type="ECO:0000313" key="2">
    <source>
        <dbReference type="EMBL" id="MDO9712802.1"/>
    </source>
</evidence>
<keyword evidence="1" id="KW-1133">Transmembrane helix</keyword>
<dbReference type="Proteomes" id="UP001243009">
    <property type="component" value="Unassembled WGS sequence"/>
</dbReference>
<organism evidence="2 3">
    <name type="scientific">Paracraurococcus lichenis</name>
    <dbReference type="NCBI Taxonomy" id="3064888"/>
    <lineage>
        <taxon>Bacteria</taxon>
        <taxon>Pseudomonadati</taxon>
        <taxon>Pseudomonadota</taxon>
        <taxon>Alphaproteobacteria</taxon>
        <taxon>Acetobacterales</taxon>
        <taxon>Roseomonadaceae</taxon>
        <taxon>Paracraurococcus</taxon>
    </lineage>
</organism>
<reference evidence="2 3" key="1">
    <citation type="submission" date="2023-08" db="EMBL/GenBank/DDBJ databases">
        <title>The draft genome sequence of Paracraurococcus sp. LOR1-02.</title>
        <authorList>
            <person name="Kingkaew E."/>
            <person name="Tanasupawat S."/>
        </authorList>
    </citation>
    <scope>NUCLEOTIDE SEQUENCE [LARGE SCALE GENOMIC DNA]</scope>
    <source>
        <strain evidence="2 3">LOR1-02</strain>
    </source>
</reference>
<accession>A0ABT9E9C7</accession>
<sequence>MREAQQWLVGALGRDGIRDTDARWFIGALAAAVTAVEAHGRRLDRLERDLLVALERLLQGAEERLKAPYTPEERRALRAEVVQAAAGAMPGQEERDALARSLTAAVERVLTPLAERAQSPALTAAAPPSAEEQRRLLASGARLAVAQALTPAVVGKALLTSAGWVAGIFCAGGLSVVLLAGLARAVGWW</sequence>